<keyword evidence="6" id="KW-1185">Reference proteome</keyword>
<evidence type="ECO:0000313" key="5">
    <source>
        <dbReference type="Proteomes" id="UP000509383"/>
    </source>
</evidence>
<evidence type="ECO:0000256" key="1">
    <source>
        <dbReference type="ARBA" id="ARBA00012344"/>
    </source>
</evidence>
<proteinExistence type="predicted"/>
<organism evidence="3 5">
    <name type="scientific">Pseudomonas tohonis</name>
    <dbReference type="NCBI Taxonomy" id="2725477"/>
    <lineage>
        <taxon>Bacteria</taxon>
        <taxon>Pseudomonadati</taxon>
        <taxon>Pseudomonadota</taxon>
        <taxon>Gammaproteobacteria</taxon>
        <taxon>Pseudomonadales</taxon>
        <taxon>Pseudomonadaceae</taxon>
        <taxon>Pseudomonas</taxon>
    </lineage>
</organism>
<dbReference type="Proteomes" id="UP000509383">
    <property type="component" value="Chromosome"/>
</dbReference>
<dbReference type="SUPFAM" id="SSF110857">
    <property type="entry name" value="Gamma-glutamyl cyclotransferase-like"/>
    <property type="match status" value="1"/>
</dbReference>
<reference evidence="3 5" key="1">
    <citation type="submission" date="2020-05" db="EMBL/GenBank/DDBJ databases">
        <title>Characterization of novel class B3 metallo-beta-lactamase from novel Pseudomonas species.</title>
        <authorList>
            <person name="Yamada K."/>
            <person name="Aoki K."/>
            <person name="Ishii Y."/>
        </authorList>
    </citation>
    <scope>NUCLEOTIDE SEQUENCE [LARGE SCALE GENOMIC DNA]</scope>
    <source>
        <strain evidence="3 5">TUM18999</strain>
        <strain evidence="4 6">TUM20286</strain>
    </source>
</reference>
<dbReference type="InterPro" id="IPR036568">
    <property type="entry name" value="GGCT-like_sf"/>
</dbReference>
<dbReference type="PANTHER" id="PTHR12192:SF2">
    <property type="entry name" value="GLUTATHIONE-SPECIFIC GAMMA-GLUTAMYLCYCLOTRANSFERASE 2"/>
    <property type="match status" value="1"/>
</dbReference>
<dbReference type="AlphaFoldDB" id="A0A6J4E8S3"/>
<dbReference type="CDD" id="cd06661">
    <property type="entry name" value="GGCT_like"/>
    <property type="match status" value="1"/>
</dbReference>
<dbReference type="GO" id="GO:0006751">
    <property type="term" value="P:glutathione catabolic process"/>
    <property type="evidence" value="ECO:0007669"/>
    <property type="project" value="InterPro"/>
</dbReference>
<dbReference type="InterPro" id="IPR013024">
    <property type="entry name" value="GGCT-like"/>
</dbReference>
<keyword evidence="3" id="KW-0808">Transferase</keyword>
<dbReference type="Pfam" id="PF04752">
    <property type="entry name" value="ChaC"/>
    <property type="match status" value="1"/>
</dbReference>
<dbReference type="EC" id="4.3.2.7" evidence="1"/>
<evidence type="ECO:0000313" key="4">
    <source>
        <dbReference type="EMBL" id="GJN56314.1"/>
    </source>
</evidence>
<gene>
    <name evidence="3" type="ORF">TUM18999_40060</name>
    <name evidence="4" type="ORF">TUM20286_60660</name>
</gene>
<dbReference type="EMBL" id="AP023189">
    <property type="protein sequence ID" value="BCG25815.1"/>
    <property type="molecule type" value="Genomic_DNA"/>
</dbReference>
<keyword evidence="2" id="KW-0456">Lyase</keyword>
<dbReference type="GO" id="GO:0061928">
    <property type="term" value="F:glutathione specific gamma-glutamylcyclotransferase activity"/>
    <property type="evidence" value="ECO:0007669"/>
    <property type="project" value="UniProtKB-EC"/>
</dbReference>
<dbReference type="GO" id="GO:0005737">
    <property type="term" value="C:cytoplasm"/>
    <property type="evidence" value="ECO:0007669"/>
    <property type="project" value="TreeGrafter"/>
</dbReference>
<name>A0A6J4E8S3_9PSED</name>
<evidence type="ECO:0000313" key="3">
    <source>
        <dbReference type="EMBL" id="BCG25815.1"/>
    </source>
</evidence>
<dbReference type="GO" id="GO:0016740">
    <property type="term" value="F:transferase activity"/>
    <property type="evidence" value="ECO:0007669"/>
    <property type="project" value="UniProtKB-KW"/>
</dbReference>
<accession>A0A6J4E8S3</accession>
<dbReference type="RefSeq" id="WP_173179965.1">
    <property type="nucleotide sequence ID" value="NZ_AP023189.1"/>
</dbReference>
<dbReference type="EMBL" id="BQKM01000031">
    <property type="protein sequence ID" value="GJN56314.1"/>
    <property type="molecule type" value="Genomic_DNA"/>
</dbReference>
<evidence type="ECO:0000313" key="6">
    <source>
        <dbReference type="Proteomes" id="UP001054892"/>
    </source>
</evidence>
<dbReference type="Proteomes" id="UP001054892">
    <property type="component" value="Unassembled WGS sequence"/>
</dbReference>
<dbReference type="KEGG" id="ptw:TUM18999_40060"/>
<protein>
    <recommendedName>
        <fullName evidence="1">glutathione-specific gamma-glutamylcyclotransferase</fullName>
        <ecNumber evidence="1">4.3.2.7</ecNumber>
    </recommendedName>
</protein>
<dbReference type="PANTHER" id="PTHR12192">
    <property type="entry name" value="CATION TRANSPORT PROTEIN CHAC-RELATED"/>
    <property type="match status" value="1"/>
</dbReference>
<sequence length="217" mass="24374">MSGQHDIHPPYPPQLDQPVRLTPGELLASLEATMKDHRGGPVWLFAYGSLIWRPECPTVETRRARIHGYHRGLYLWSQIHRGTPESPGLVLGLDRGGSCAGFAYRLPDEQLHKHLFALWQREMPDAGYEPRWLSCHLADGQRVQALGFVLRRNLPCYAGALPDHVLTQVFADACGHYGTTRDYVEKTVNSLRAHAMPDRKLEAALMRCCKQGSLSLG</sequence>
<dbReference type="Gene3D" id="3.10.490.10">
    <property type="entry name" value="Gamma-glutamyl cyclotransferase-like"/>
    <property type="match status" value="1"/>
</dbReference>
<evidence type="ECO:0000256" key="2">
    <source>
        <dbReference type="ARBA" id="ARBA00023239"/>
    </source>
</evidence>
<dbReference type="InterPro" id="IPR006840">
    <property type="entry name" value="ChaC"/>
</dbReference>